<evidence type="ECO:0000313" key="2">
    <source>
        <dbReference type="Proteomes" id="UP000242791"/>
    </source>
</evidence>
<dbReference type="VEuPathDB" id="FungiDB:ACJ73_04156"/>
<feature type="non-terminal residue" evidence="1">
    <location>
        <position position="85"/>
    </location>
</feature>
<name>A0A1J9Q7Q0_9EURO</name>
<evidence type="ECO:0000313" key="1">
    <source>
        <dbReference type="EMBL" id="OJD24488.1"/>
    </source>
</evidence>
<organism evidence="1 2">
    <name type="scientific">Blastomyces percursus</name>
    <dbReference type="NCBI Taxonomy" id="1658174"/>
    <lineage>
        <taxon>Eukaryota</taxon>
        <taxon>Fungi</taxon>
        <taxon>Dikarya</taxon>
        <taxon>Ascomycota</taxon>
        <taxon>Pezizomycotina</taxon>
        <taxon>Eurotiomycetes</taxon>
        <taxon>Eurotiomycetidae</taxon>
        <taxon>Onygenales</taxon>
        <taxon>Ajellomycetaceae</taxon>
        <taxon>Blastomyces</taxon>
    </lineage>
</organism>
<dbReference type="Proteomes" id="UP000242791">
    <property type="component" value="Unassembled WGS sequence"/>
</dbReference>
<accession>A0A1J9Q7Q0</accession>
<evidence type="ECO:0008006" key="3">
    <source>
        <dbReference type="Google" id="ProtNLM"/>
    </source>
</evidence>
<sequence length="85" mass="9915">MDGNTAEPALRVLEIPPDRQYATLDEAEQSIDEFTSSRGYAVTRQRSDKNLDGEIYRVYLRCDRGGEYVEKTDDRKRNRTTRLIE</sequence>
<comment type="caution">
    <text evidence="1">The sequence shown here is derived from an EMBL/GenBank/DDBJ whole genome shotgun (WGS) entry which is preliminary data.</text>
</comment>
<protein>
    <recommendedName>
        <fullName evidence="3">FAR1 domain-containing protein</fullName>
    </recommendedName>
</protein>
<proteinExistence type="predicted"/>
<dbReference type="AlphaFoldDB" id="A0A1J9Q7Q0"/>
<dbReference type="OrthoDB" id="1923014at2759"/>
<dbReference type="EMBL" id="LGTZ01000552">
    <property type="protein sequence ID" value="OJD24488.1"/>
    <property type="molecule type" value="Genomic_DNA"/>
</dbReference>
<reference evidence="1 2" key="1">
    <citation type="submission" date="2015-08" db="EMBL/GenBank/DDBJ databases">
        <title>Emmonsia species relationships and genome sequence.</title>
        <authorList>
            <person name="Cuomo C.A."/>
            <person name="Schwartz I.S."/>
            <person name="Kenyon C."/>
            <person name="De Hoog G.S."/>
            <person name="Govender N.P."/>
            <person name="Botha A."/>
            <person name="Moreno L."/>
            <person name="De Vries M."/>
            <person name="Munoz J.F."/>
            <person name="Stielow J.B."/>
        </authorList>
    </citation>
    <scope>NUCLEOTIDE SEQUENCE [LARGE SCALE GENOMIC DNA]</scope>
    <source>
        <strain evidence="1 2">EI222</strain>
    </source>
</reference>
<keyword evidence="2" id="KW-1185">Reference proteome</keyword>
<gene>
    <name evidence="1" type="ORF">ACJ73_04156</name>
</gene>